<accession>A0AAJ0B6N9</accession>
<keyword evidence="3" id="KW-1185">Reference proteome</keyword>
<keyword evidence="1" id="KW-0812">Transmembrane</keyword>
<organism evidence="2 3">
    <name type="scientific">Echria macrotheca</name>
    <dbReference type="NCBI Taxonomy" id="438768"/>
    <lineage>
        <taxon>Eukaryota</taxon>
        <taxon>Fungi</taxon>
        <taxon>Dikarya</taxon>
        <taxon>Ascomycota</taxon>
        <taxon>Pezizomycotina</taxon>
        <taxon>Sordariomycetes</taxon>
        <taxon>Sordariomycetidae</taxon>
        <taxon>Sordariales</taxon>
        <taxon>Schizotheciaceae</taxon>
        <taxon>Echria</taxon>
    </lineage>
</organism>
<proteinExistence type="predicted"/>
<evidence type="ECO:0000313" key="2">
    <source>
        <dbReference type="EMBL" id="KAK1752200.1"/>
    </source>
</evidence>
<comment type="caution">
    <text evidence="2">The sequence shown here is derived from an EMBL/GenBank/DDBJ whole genome shotgun (WGS) entry which is preliminary data.</text>
</comment>
<name>A0AAJ0B6N9_9PEZI</name>
<dbReference type="EMBL" id="MU839840">
    <property type="protein sequence ID" value="KAK1752200.1"/>
    <property type="molecule type" value="Genomic_DNA"/>
</dbReference>
<feature type="transmembrane region" description="Helical" evidence="1">
    <location>
        <begin position="163"/>
        <end position="189"/>
    </location>
</feature>
<dbReference type="Proteomes" id="UP001239445">
    <property type="component" value="Unassembled WGS sequence"/>
</dbReference>
<feature type="transmembrane region" description="Helical" evidence="1">
    <location>
        <begin position="284"/>
        <end position="306"/>
    </location>
</feature>
<evidence type="ECO:0000313" key="3">
    <source>
        <dbReference type="Proteomes" id="UP001239445"/>
    </source>
</evidence>
<sequence length="331" mass="36666">MGEMRSRLRAVVADGLLNVAILLTLIPLLTNILFLIAGTFQVNDASRPGSRVIGLSSLSIASFNGVVPSPNGHGYEIQFQLFHNAFTYSYPSAPLANTTSGILRAGPSSSMEPLALVELMPSILSLPANETRCLDTSNAQDDCSPFWKAVLANRQTPFRLPGYFVWSLAAMQTLSVLVMLLALTAEACIRWRPWWMRCQCWWGWYRRMCPLPKRTTQAEIEELDGHVWDGVRLWSYGLVVAYALIPVAHASLLGLIFCSAMGALDYDLPKRVSVDAMTGRGFLMTGWGSVTVAVFAFLLVFVRWLLTRKNGWMEQQMPLLAGDDVIDETAV</sequence>
<keyword evidence="1" id="KW-1133">Transmembrane helix</keyword>
<keyword evidence="1" id="KW-0472">Membrane</keyword>
<feature type="transmembrane region" description="Helical" evidence="1">
    <location>
        <begin position="12"/>
        <end position="37"/>
    </location>
</feature>
<protein>
    <submittedName>
        <fullName evidence="2">Uncharacterized protein</fullName>
    </submittedName>
</protein>
<dbReference type="AlphaFoldDB" id="A0AAJ0B6N9"/>
<evidence type="ECO:0000256" key="1">
    <source>
        <dbReference type="SAM" id="Phobius"/>
    </source>
</evidence>
<reference evidence="2" key="1">
    <citation type="submission" date="2023-06" db="EMBL/GenBank/DDBJ databases">
        <title>Genome-scale phylogeny and comparative genomics of the fungal order Sordariales.</title>
        <authorList>
            <consortium name="Lawrence Berkeley National Laboratory"/>
            <person name="Hensen N."/>
            <person name="Bonometti L."/>
            <person name="Westerberg I."/>
            <person name="Brannstrom I.O."/>
            <person name="Guillou S."/>
            <person name="Cros-Aarteil S."/>
            <person name="Calhoun S."/>
            <person name="Haridas S."/>
            <person name="Kuo A."/>
            <person name="Mondo S."/>
            <person name="Pangilinan J."/>
            <person name="Riley R."/>
            <person name="Labutti K."/>
            <person name="Andreopoulos B."/>
            <person name="Lipzen A."/>
            <person name="Chen C."/>
            <person name="Yanf M."/>
            <person name="Daum C."/>
            <person name="Ng V."/>
            <person name="Clum A."/>
            <person name="Steindorff A."/>
            <person name="Ohm R."/>
            <person name="Martin F."/>
            <person name="Silar P."/>
            <person name="Natvig D."/>
            <person name="Lalanne C."/>
            <person name="Gautier V."/>
            <person name="Ament-Velasquez S.L."/>
            <person name="Kruys A."/>
            <person name="Hutchinson M.I."/>
            <person name="Powell A.J."/>
            <person name="Barry K."/>
            <person name="Miller A.N."/>
            <person name="Grigoriev I.V."/>
            <person name="Debuchy R."/>
            <person name="Gladieux P."/>
            <person name="Thoren M.H."/>
            <person name="Johannesson H."/>
        </authorList>
    </citation>
    <scope>NUCLEOTIDE SEQUENCE</scope>
    <source>
        <strain evidence="2">PSN4</strain>
    </source>
</reference>
<feature type="transmembrane region" description="Helical" evidence="1">
    <location>
        <begin position="239"/>
        <end position="264"/>
    </location>
</feature>
<gene>
    <name evidence="2" type="ORF">QBC47DRAFT_463536</name>
</gene>